<evidence type="ECO:0000313" key="3">
    <source>
        <dbReference type="Proteomes" id="UP000317078"/>
    </source>
</evidence>
<dbReference type="Proteomes" id="UP000317078">
    <property type="component" value="Unassembled WGS sequence"/>
</dbReference>
<dbReference type="AlphaFoldDB" id="A0A502G2F6"/>
<reference evidence="2 3" key="1">
    <citation type="journal article" date="2019" name="Environ. Microbiol.">
        <title>Species interactions and distinct microbial communities in high Arctic permafrost affected cryosols are associated with the CH4 and CO2 gas fluxes.</title>
        <authorList>
            <person name="Altshuler I."/>
            <person name="Hamel J."/>
            <person name="Turney S."/>
            <person name="Magnuson E."/>
            <person name="Levesque R."/>
            <person name="Greer C."/>
            <person name="Whyte L.G."/>
        </authorList>
    </citation>
    <scope>NUCLEOTIDE SEQUENCE [LARGE SCALE GENOMIC DNA]</scope>
    <source>
        <strain evidence="2 3">S9.3B</strain>
    </source>
</reference>
<comment type="caution">
    <text evidence="2">The sequence shown here is derived from an EMBL/GenBank/DDBJ whole genome shotgun (WGS) entry which is preliminary data.</text>
</comment>
<accession>A0A502G2F6</accession>
<evidence type="ECO:0000256" key="1">
    <source>
        <dbReference type="SAM" id="Phobius"/>
    </source>
</evidence>
<feature type="transmembrane region" description="Helical" evidence="1">
    <location>
        <begin position="51"/>
        <end position="69"/>
    </location>
</feature>
<proteinExistence type="predicted"/>
<keyword evidence="1" id="KW-1133">Transmembrane helix</keyword>
<evidence type="ECO:0000313" key="2">
    <source>
        <dbReference type="EMBL" id="TPG55965.1"/>
    </source>
</evidence>
<keyword evidence="1" id="KW-0472">Membrane</keyword>
<organism evidence="2 3">
    <name type="scientific">Muricoccus nepalensis</name>
    <dbReference type="NCBI Taxonomy" id="1854500"/>
    <lineage>
        <taxon>Bacteria</taxon>
        <taxon>Pseudomonadati</taxon>
        <taxon>Pseudomonadota</taxon>
        <taxon>Alphaproteobacteria</taxon>
        <taxon>Acetobacterales</taxon>
        <taxon>Roseomonadaceae</taxon>
        <taxon>Muricoccus</taxon>
    </lineage>
</organism>
<name>A0A502G2F6_9PROT</name>
<protein>
    <submittedName>
        <fullName evidence="2">Uncharacterized protein</fullName>
    </submittedName>
</protein>
<keyword evidence="1" id="KW-0812">Transmembrane</keyword>
<gene>
    <name evidence="2" type="ORF">EAH89_13600</name>
</gene>
<sequence length="101" mass="11561">MGISERELQQLRATRRKQTARVAWGCFTAAWAFLGLWAWQAMGTPWSQERVWAAVQFLPFCAAFFVLAFRSAWQNWQLRTGNLGSAGTYLRTTEPFWPSAG</sequence>
<dbReference type="EMBL" id="RCZP01000011">
    <property type="protein sequence ID" value="TPG55965.1"/>
    <property type="molecule type" value="Genomic_DNA"/>
</dbReference>
<keyword evidence="3" id="KW-1185">Reference proteome</keyword>
<feature type="transmembrane region" description="Helical" evidence="1">
    <location>
        <begin position="21"/>
        <end position="39"/>
    </location>
</feature>